<evidence type="ECO:0000313" key="2">
    <source>
        <dbReference type="Proteomes" id="UP000809789"/>
    </source>
</evidence>
<comment type="caution">
    <text evidence="1">The sequence shown here is derived from an EMBL/GenBank/DDBJ whole genome shotgun (WGS) entry which is preliminary data.</text>
</comment>
<reference evidence="1" key="1">
    <citation type="submission" date="2021-07" db="EMBL/GenBank/DDBJ databases">
        <title>Elsinoe batatas strain:CRI-CJ2 Genome sequencing and assembly.</title>
        <authorList>
            <person name="Huang L."/>
        </authorList>
    </citation>
    <scope>NUCLEOTIDE SEQUENCE</scope>
    <source>
        <strain evidence="1">CRI-CJ2</strain>
    </source>
</reference>
<dbReference type="Proteomes" id="UP000809789">
    <property type="component" value="Unassembled WGS sequence"/>
</dbReference>
<dbReference type="Pfam" id="PF11917">
    <property type="entry name" value="DUF3435"/>
    <property type="match status" value="1"/>
</dbReference>
<dbReference type="PANTHER" id="PTHR37535:SF3">
    <property type="entry name" value="FLUG DOMAIN-CONTAINING PROTEIN"/>
    <property type="match status" value="1"/>
</dbReference>
<name>A0A8K0KVJ2_9PEZI</name>
<dbReference type="PANTHER" id="PTHR37535">
    <property type="entry name" value="FLUG DOMAIN PROTEIN"/>
    <property type="match status" value="1"/>
</dbReference>
<organism evidence="1 2">
    <name type="scientific">Elsinoe batatas</name>
    <dbReference type="NCBI Taxonomy" id="2601811"/>
    <lineage>
        <taxon>Eukaryota</taxon>
        <taxon>Fungi</taxon>
        <taxon>Dikarya</taxon>
        <taxon>Ascomycota</taxon>
        <taxon>Pezizomycotina</taxon>
        <taxon>Dothideomycetes</taxon>
        <taxon>Dothideomycetidae</taxon>
        <taxon>Myriangiales</taxon>
        <taxon>Elsinoaceae</taxon>
        <taxon>Elsinoe</taxon>
    </lineage>
</organism>
<proteinExistence type="predicted"/>
<protein>
    <recommendedName>
        <fullName evidence="3">C2H2-type domain-containing protein</fullName>
    </recommendedName>
</protein>
<gene>
    <name evidence="1" type="ORF">KVT40_008379</name>
</gene>
<evidence type="ECO:0008006" key="3">
    <source>
        <dbReference type="Google" id="ProtNLM"/>
    </source>
</evidence>
<dbReference type="OrthoDB" id="3943630at2759"/>
<dbReference type="AlphaFoldDB" id="A0A8K0KVJ2"/>
<accession>A0A8K0KVJ2</accession>
<dbReference type="EMBL" id="JAESVG020000010">
    <property type="protein sequence ID" value="KAG8623403.1"/>
    <property type="molecule type" value="Genomic_DNA"/>
</dbReference>
<evidence type="ECO:0000313" key="1">
    <source>
        <dbReference type="EMBL" id="KAG8623403.1"/>
    </source>
</evidence>
<keyword evidence="2" id="KW-1185">Reference proteome</keyword>
<sequence length="454" mass="51588">MKIELRFRKMRRGIDSARTSFVLKHTPERPFMCPLSQFLGLALADKAFVTLECAEDFSKVRIPPGRSSLVMAIKPECMDLPVLRQPTPGGTTSPEKILTVNCLRDQLKNLGQRAGFRQDLSAYAIRRAHGNTLDNALTTAERQMRMSHAQSHTYSDAYISQISAVDSQALVFGTTQEKRSYDLIRSMMFEHDENAPIPLGVSLDKVHSLSREDRGTTKVNKVNRYKEIRTAYETVIRAGGDTETTLASCRHDSATIFATVLKYDTVRKDVKELIGKESSTMKDVVEIYFAAARQQTFSAVYPRTVWPEDGRCHDCKRKLPADGINARRHLLGCALRRGLKLKAPHITNIRHSFDTWSAVSCKWRDCDYDVDPKKSSWDAMRHLSAHLINDSSRALLKQVQRPFCYACAEVFDDYKDWIDHCEGGFDNSPSGMTCSNAFWRTIYYRLPPPRREGC</sequence>
<dbReference type="InterPro" id="IPR021842">
    <property type="entry name" value="DUF3435"/>
</dbReference>